<comment type="similarity">
    <text evidence="1">Belongs to the ABC transporter superfamily.</text>
</comment>
<dbReference type="PROSITE" id="PS50893">
    <property type="entry name" value="ABC_TRANSPORTER_2"/>
    <property type="match status" value="1"/>
</dbReference>
<dbReference type="PANTHER" id="PTHR42734:SF17">
    <property type="entry name" value="METAL TRANSPORT SYSTEM ATP-BINDING PROTEIN TM_0124-RELATED"/>
    <property type="match status" value="1"/>
</dbReference>
<dbReference type="InterPro" id="IPR003593">
    <property type="entry name" value="AAA+_ATPase"/>
</dbReference>
<dbReference type="PROSITE" id="PS00211">
    <property type="entry name" value="ABC_TRANSPORTER_1"/>
    <property type="match status" value="1"/>
</dbReference>
<evidence type="ECO:0000259" key="7">
    <source>
        <dbReference type="PROSITE" id="PS50893"/>
    </source>
</evidence>
<dbReference type="RefSeq" id="WP_281448276.1">
    <property type="nucleotide sequence ID" value="NZ_JASBAO010000001.1"/>
</dbReference>
<evidence type="ECO:0000313" key="8">
    <source>
        <dbReference type="EMBL" id="MDI2091180.1"/>
    </source>
</evidence>
<dbReference type="Pfam" id="PF00005">
    <property type="entry name" value="ABC_tran"/>
    <property type="match status" value="1"/>
</dbReference>
<keyword evidence="5" id="KW-0864">Zinc transport</keyword>
<dbReference type="InterPro" id="IPR003439">
    <property type="entry name" value="ABC_transporter-like_ATP-bd"/>
</dbReference>
<name>A0ABT6Q2C9_9PROT</name>
<dbReference type="Proteomes" id="UP001431634">
    <property type="component" value="Unassembled WGS sequence"/>
</dbReference>
<dbReference type="InterPro" id="IPR027417">
    <property type="entry name" value="P-loop_NTPase"/>
</dbReference>
<dbReference type="GO" id="GO:0005524">
    <property type="term" value="F:ATP binding"/>
    <property type="evidence" value="ECO:0007669"/>
    <property type="project" value="UniProtKB-KW"/>
</dbReference>
<keyword evidence="5" id="KW-0862">Zinc</keyword>
<evidence type="ECO:0000256" key="2">
    <source>
        <dbReference type="ARBA" id="ARBA00022448"/>
    </source>
</evidence>
<evidence type="ECO:0000313" key="9">
    <source>
        <dbReference type="Proteomes" id="UP001431634"/>
    </source>
</evidence>
<dbReference type="PANTHER" id="PTHR42734">
    <property type="entry name" value="METAL TRANSPORT SYSTEM ATP-BINDING PROTEIN TM_0124-RELATED"/>
    <property type="match status" value="1"/>
</dbReference>
<comment type="caution">
    <text evidence="8">The sequence shown here is derived from an EMBL/GenBank/DDBJ whole genome shotgun (WGS) entry which is preliminary data.</text>
</comment>
<reference evidence="8" key="1">
    <citation type="submission" date="2023-05" db="EMBL/GenBank/DDBJ databases">
        <title>Whole genome sequence of Commensalibacter sp.</title>
        <authorList>
            <person name="Charoenyingcharoen P."/>
            <person name="Yukphan P."/>
        </authorList>
    </citation>
    <scope>NUCLEOTIDE SEQUENCE</scope>
    <source>
        <strain evidence="8">TBRC 16381</strain>
    </source>
</reference>
<keyword evidence="4 8" id="KW-0067">ATP-binding</keyword>
<dbReference type="Gene3D" id="3.40.50.300">
    <property type="entry name" value="P-loop containing nucleotide triphosphate hydrolases"/>
    <property type="match status" value="1"/>
</dbReference>
<dbReference type="SMART" id="SM00382">
    <property type="entry name" value="AAA"/>
    <property type="match status" value="1"/>
</dbReference>
<dbReference type="EMBL" id="JASBAO010000001">
    <property type="protein sequence ID" value="MDI2091180.1"/>
    <property type="molecule type" value="Genomic_DNA"/>
</dbReference>
<gene>
    <name evidence="8" type="ORF">QJV27_07330</name>
</gene>
<proteinExistence type="inferred from homology"/>
<keyword evidence="9" id="KW-1185">Reference proteome</keyword>
<keyword evidence="3" id="KW-0547">Nucleotide-binding</keyword>
<protein>
    <submittedName>
        <fullName evidence="8">Metal ABC transporter ATP-binding protein</fullName>
    </submittedName>
</protein>
<dbReference type="InterPro" id="IPR050153">
    <property type="entry name" value="Metal_Ion_Import_ABC"/>
</dbReference>
<keyword evidence="2" id="KW-0813">Transport</keyword>
<accession>A0ABT6Q2C9</accession>
<sequence>MKVIECRNLDIRRGSCLVLSDLNLDIENNQFIGIFGPNGAGKTTFMKAVLGVIPTYRGYLSILGKSAKHAQKDIGYIPQYRDIQSFRLNGRDFVASSVRGHQWGLSFLTKNDFKNVDEALSQVQARDLANIPLNEMSGGQRQRLLLAQALLGNPKILILDEPFSNLDPKWVKVILSLIKEIQEQRQLTILLSTHDLNPLIHVMDQVLCIGNQHAVLGSVDDVMTSSVLTKLYGFPLQVVKADQHIFVTSS</sequence>
<evidence type="ECO:0000256" key="6">
    <source>
        <dbReference type="ARBA" id="ARBA00023065"/>
    </source>
</evidence>
<keyword evidence="6" id="KW-0406">Ion transport</keyword>
<evidence type="ECO:0000256" key="5">
    <source>
        <dbReference type="ARBA" id="ARBA00022906"/>
    </source>
</evidence>
<feature type="domain" description="ABC transporter" evidence="7">
    <location>
        <begin position="4"/>
        <end position="236"/>
    </location>
</feature>
<organism evidence="8 9">
    <name type="scientific">Commensalibacter oyaizuii</name>
    <dbReference type="NCBI Taxonomy" id="3043873"/>
    <lineage>
        <taxon>Bacteria</taxon>
        <taxon>Pseudomonadati</taxon>
        <taxon>Pseudomonadota</taxon>
        <taxon>Alphaproteobacteria</taxon>
        <taxon>Acetobacterales</taxon>
        <taxon>Acetobacteraceae</taxon>
    </lineage>
</organism>
<evidence type="ECO:0000256" key="4">
    <source>
        <dbReference type="ARBA" id="ARBA00022840"/>
    </source>
</evidence>
<dbReference type="InterPro" id="IPR017871">
    <property type="entry name" value="ABC_transporter-like_CS"/>
</dbReference>
<evidence type="ECO:0000256" key="1">
    <source>
        <dbReference type="ARBA" id="ARBA00005417"/>
    </source>
</evidence>
<evidence type="ECO:0000256" key="3">
    <source>
        <dbReference type="ARBA" id="ARBA00022741"/>
    </source>
</evidence>
<dbReference type="SUPFAM" id="SSF52540">
    <property type="entry name" value="P-loop containing nucleoside triphosphate hydrolases"/>
    <property type="match status" value="1"/>
</dbReference>